<feature type="transmembrane region" description="Helical" evidence="1">
    <location>
        <begin position="22"/>
        <end position="44"/>
    </location>
</feature>
<reference evidence="2 3" key="1">
    <citation type="submission" date="2020-08" db="EMBL/GenBank/DDBJ databases">
        <title>Genomic Encyclopedia of Type Strains, Phase III (KMG-III): the genomes of soil and plant-associated and newly described type strains.</title>
        <authorList>
            <person name="Whitman W."/>
        </authorList>
    </citation>
    <scope>NUCLEOTIDE SEQUENCE [LARGE SCALE GENOMIC DNA]</scope>
    <source>
        <strain evidence="2 3">CECT 8572</strain>
    </source>
</reference>
<dbReference type="RefSeq" id="WP_183471902.1">
    <property type="nucleotide sequence ID" value="NZ_JACIBX010000005.1"/>
</dbReference>
<sequence>MLKAFRAGLDAPGSDERSAFDYVWLILLGTGSFVVVALLFRILFMDSF</sequence>
<keyword evidence="1" id="KW-0812">Transmembrane</keyword>
<name>A0ABR6HNN7_9RHOB</name>
<evidence type="ECO:0000313" key="2">
    <source>
        <dbReference type="EMBL" id="MBB3712177.1"/>
    </source>
</evidence>
<evidence type="ECO:0000313" key="3">
    <source>
        <dbReference type="Proteomes" id="UP000576152"/>
    </source>
</evidence>
<organism evidence="2 3">
    <name type="scientific">Limimaricola variabilis</name>
    <dbReference type="NCBI Taxonomy" id="1492771"/>
    <lineage>
        <taxon>Bacteria</taxon>
        <taxon>Pseudomonadati</taxon>
        <taxon>Pseudomonadota</taxon>
        <taxon>Alphaproteobacteria</taxon>
        <taxon>Rhodobacterales</taxon>
        <taxon>Paracoccaceae</taxon>
        <taxon>Limimaricola</taxon>
    </lineage>
</organism>
<keyword evidence="3" id="KW-1185">Reference proteome</keyword>
<evidence type="ECO:0008006" key="4">
    <source>
        <dbReference type="Google" id="ProtNLM"/>
    </source>
</evidence>
<gene>
    <name evidence="2" type="ORF">FHS00_001754</name>
</gene>
<protein>
    <recommendedName>
        <fullName evidence="4">DUF2970 domain-containing protein</fullName>
    </recommendedName>
</protein>
<evidence type="ECO:0000256" key="1">
    <source>
        <dbReference type="SAM" id="Phobius"/>
    </source>
</evidence>
<dbReference type="Proteomes" id="UP000576152">
    <property type="component" value="Unassembled WGS sequence"/>
</dbReference>
<dbReference type="EMBL" id="JACIBX010000005">
    <property type="protein sequence ID" value="MBB3712177.1"/>
    <property type="molecule type" value="Genomic_DNA"/>
</dbReference>
<proteinExistence type="predicted"/>
<comment type="caution">
    <text evidence="2">The sequence shown here is derived from an EMBL/GenBank/DDBJ whole genome shotgun (WGS) entry which is preliminary data.</text>
</comment>
<keyword evidence="1" id="KW-1133">Transmembrane helix</keyword>
<accession>A0ABR6HNN7</accession>
<keyword evidence="1" id="KW-0472">Membrane</keyword>